<keyword evidence="2" id="KW-1185">Reference proteome</keyword>
<feature type="non-terminal residue" evidence="1">
    <location>
        <position position="1"/>
    </location>
</feature>
<dbReference type="AlphaFoldDB" id="A0A9N9IQB5"/>
<dbReference type="EMBL" id="CAJVPV010032052">
    <property type="protein sequence ID" value="CAG8744148.1"/>
    <property type="molecule type" value="Genomic_DNA"/>
</dbReference>
<dbReference type="Proteomes" id="UP000789342">
    <property type="component" value="Unassembled WGS sequence"/>
</dbReference>
<evidence type="ECO:0000313" key="1">
    <source>
        <dbReference type="EMBL" id="CAG8744148.1"/>
    </source>
</evidence>
<accession>A0A9N9IQB5</accession>
<comment type="caution">
    <text evidence="1">The sequence shown here is derived from an EMBL/GenBank/DDBJ whole genome shotgun (WGS) entry which is preliminary data.</text>
</comment>
<proteinExistence type="predicted"/>
<organism evidence="1 2">
    <name type="scientific">Acaulospora morrowiae</name>
    <dbReference type="NCBI Taxonomy" id="94023"/>
    <lineage>
        <taxon>Eukaryota</taxon>
        <taxon>Fungi</taxon>
        <taxon>Fungi incertae sedis</taxon>
        <taxon>Mucoromycota</taxon>
        <taxon>Glomeromycotina</taxon>
        <taxon>Glomeromycetes</taxon>
        <taxon>Diversisporales</taxon>
        <taxon>Acaulosporaceae</taxon>
        <taxon>Acaulospora</taxon>
    </lineage>
</organism>
<protein>
    <submittedName>
        <fullName evidence="1">9665_t:CDS:1</fullName>
    </submittedName>
</protein>
<name>A0A9N9IQB5_9GLOM</name>
<reference evidence="1" key="1">
    <citation type="submission" date="2021-06" db="EMBL/GenBank/DDBJ databases">
        <authorList>
            <person name="Kallberg Y."/>
            <person name="Tangrot J."/>
            <person name="Rosling A."/>
        </authorList>
    </citation>
    <scope>NUCLEOTIDE SEQUENCE</scope>
    <source>
        <strain evidence="1">CL551</strain>
    </source>
</reference>
<evidence type="ECO:0000313" key="2">
    <source>
        <dbReference type="Proteomes" id="UP000789342"/>
    </source>
</evidence>
<sequence length="82" mass="9251">YGILLIEVGCWEVLGEKQFPNIDLEAMQQAKERLANECDDISVADYGGLVSSCILRVAGDRPDITYIRERLDEESQSNMELD</sequence>
<gene>
    <name evidence="1" type="ORF">AMORRO_LOCUS14924</name>
</gene>